<sequence length="22" mass="2588">MFYLEDWIGGPVHNEGGHRYLP</sequence>
<accession>A0A381P2K7</accession>
<gene>
    <name evidence="1" type="ORF">METZ01_LOCUS13312</name>
</gene>
<reference evidence="1" key="1">
    <citation type="submission" date="2018-05" db="EMBL/GenBank/DDBJ databases">
        <authorList>
            <person name="Lanie J.A."/>
            <person name="Ng W.-L."/>
            <person name="Kazmierczak K.M."/>
            <person name="Andrzejewski T.M."/>
            <person name="Davidsen T.M."/>
            <person name="Wayne K.J."/>
            <person name="Tettelin H."/>
            <person name="Glass J.I."/>
            <person name="Rusch D."/>
            <person name="Podicherti R."/>
            <person name="Tsui H.-C.T."/>
            <person name="Winkler M.E."/>
        </authorList>
    </citation>
    <scope>NUCLEOTIDE SEQUENCE</scope>
</reference>
<dbReference type="AlphaFoldDB" id="A0A381P2K7"/>
<dbReference type="EMBL" id="UINC01000743">
    <property type="protein sequence ID" value="SUZ60458.1"/>
    <property type="molecule type" value="Genomic_DNA"/>
</dbReference>
<protein>
    <submittedName>
        <fullName evidence="1">Uncharacterized protein</fullName>
    </submittedName>
</protein>
<proteinExistence type="predicted"/>
<evidence type="ECO:0000313" key="1">
    <source>
        <dbReference type="EMBL" id="SUZ60458.1"/>
    </source>
</evidence>
<organism evidence="1">
    <name type="scientific">marine metagenome</name>
    <dbReference type="NCBI Taxonomy" id="408172"/>
    <lineage>
        <taxon>unclassified sequences</taxon>
        <taxon>metagenomes</taxon>
        <taxon>ecological metagenomes</taxon>
    </lineage>
</organism>
<name>A0A381P2K7_9ZZZZ</name>